<proteinExistence type="predicted"/>
<protein>
    <submittedName>
        <fullName evidence="2">LPS:glycosyltransferase (RfaJ)</fullName>
    </submittedName>
</protein>
<reference evidence="2 3" key="1">
    <citation type="submission" date="2024-01" db="EMBL/GenBank/DDBJ databases">
        <authorList>
            <person name="Botero Cardona J."/>
        </authorList>
    </citation>
    <scope>NUCLEOTIDE SEQUENCE [LARGE SCALE GENOMIC DNA]</scope>
    <source>
        <strain evidence="2 3">LMG 33000</strain>
    </source>
</reference>
<dbReference type="InterPro" id="IPR025536">
    <property type="entry name" value="DUF4422"/>
</dbReference>
<dbReference type="Pfam" id="PF14393">
    <property type="entry name" value="DUF4422"/>
    <property type="match status" value="1"/>
</dbReference>
<sequence>MNKIKIYVASHKDYAMPNDPLYQPILVGAALRDEVPQGFQADDQGENISAKNPNYNELTALYWIWKNDQDSDVIGLDHYRRYLGARRGHSLNQRLMAPDIERLFQQADIILPKARNYWIEKQGDHYLHAHAAQPYQVLERVLQEDFPDYYPAFAEMAASTKAHLFNMFIMPRKHFEDYAAFVFDVLSAVEKEVDLEQLEGQEKRVFGFLSELLMDTWFKTRDLTAVEVPVVSLERTNWLDKGYQFLKRKFLPNAKKKVHF</sequence>
<dbReference type="RefSeq" id="WP_349641224.1">
    <property type="nucleotide sequence ID" value="NZ_CAWVOH010000001.1"/>
</dbReference>
<comment type="caution">
    <text evidence="2">The sequence shown here is derived from an EMBL/GenBank/DDBJ whole genome shotgun (WGS) entry which is preliminary data.</text>
</comment>
<dbReference type="EMBL" id="CAWVOH010000001">
    <property type="protein sequence ID" value="CAK8053667.1"/>
    <property type="molecule type" value="Genomic_DNA"/>
</dbReference>
<dbReference type="Proteomes" id="UP001314241">
    <property type="component" value="Unassembled WGS sequence"/>
</dbReference>
<accession>A0ABM9N3E8</accession>
<evidence type="ECO:0000313" key="3">
    <source>
        <dbReference type="Proteomes" id="UP001314241"/>
    </source>
</evidence>
<evidence type="ECO:0000259" key="1">
    <source>
        <dbReference type="Pfam" id="PF14393"/>
    </source>
</evidence>
<feature type="domain" description="DUF4422" evidence="1">
    <location>
        <begin position="5"/>
        <end position="220"/>
    </location>
</feature>
<keyword evidence="3" id="KW-1185">Reference proteome</keyword>
<name>A0ABM9N3E8_9LACO</name>
<organism evidence="2 3">
    <name type="scientific">Eupransor demetentiae</name>
    <dbReference type="NCBI Taxonomy" id="3109584"/>
    <lineage>
        <taxon>Bacteria</taxon>
        <taxon>Bacillati</taxon>
        <taxon>Bacillota</taxon>
        <taxon>Bacilli</taxon>
        <taxon>Lactobacillales</taxon>
        <taxon>Lactobacillaceae</taxon>
        <taxon>Eupransor</taxon>
    </lineage>
</organism>
<evidence type="ECO:0000313" key="2">
    <source>
        <dbReference type="EMBL" id="CAK8053667.1"/>
    </source>
</evidence>
<gene>
    <name evidence="2" type="ORF">R54876_GBNLAHCA_00224</name>
</gene>